<feature type="transmembrane region" description="Helical" evidence="10">
    <location>
        <begin position="6"/>
        <end position="23"/>
    </location>
</feature>
<feature type="transmembrane region" description="Helical" evidence="10">
    <location>
        <begin position="30"/>
        <end position="48"/>
    </location>
</feature>
<evidence type="ECO:0000313" key="12">
    <source>
        <dbReference type="EMBL" id="AWH89814.1"/>
    </source>
</evidence>
<dbReference type="InterPro" id="IPR010227">
    <property type="entry name" value="NADH_Q_OxRdtase_chainM/4"/>
</dbReference>
<dbReference type="GO" id="GO:0042773">
    <property type="term" value="P:ATP synthesis coupled electron transport"/>
    <property type="evidence" value="ECO:0007669"/>
    <property type="project" value="InterPro"/>
</dbReference>
<dbReference type="GO" id="GO:0012505">
    <property type="term" value="C:endomembrane system"/>
    <property type="evidence" value="ECO:0007669"/>
    <property type="project" value="UniProtKB-SubCell"/>
</dbReference>
<dbReference type="EMBL" id="CP029185">
    <property type="protein sequence ID" value="AWH89814.1"/>
    <property type="molecule type" value="Genomic_DNA"/>
</dbReference>
<evidence type="ECO:0000256" key="10">
    <source>
        <dbReference type="SAM" id="Phobius"/>
    </source>
</evidence>
<dbReference type="InterPro" id="IPR001750">
    <property type="entry name" value="ND/Mrp_TM"/>
</dbReference>
<dbReference type="AlphaFoldDB" id="A0A2Y9U2G3"/>
<feature type="transmembrane region" description="Helical" evidence="10">
    <location>
        <begin position="114"/>
        <end position="133"/>
    </location>
</feature>
<accession>A0A2Y9U2G3</accession>
<evidence type="ECO:0000256" key="2">
    <source>
        <dbReference type="ARBA" id="ARBA00009025"/>
    </source>
</evidence>
<keyword evidence="6 10" id="KW-0472">Membrane</keyword>
<organism evidence="12 13">
    <name type="scientific">Limnobaculum parvum</name>
    <dbReference type="NCBI Taxonomy" id="2172103"/>
    <lineage>
        <taxon>Bacteria</taxon>
        <taxon>Pseudomonadati</taxon>
        <taxon>Pseudomonadota</taxon>
        <taxon>Gammaproteobacteria</taxon>
        <taxon>Enterobacterales</taxon>
        <taxon>Budviciaceae</taxon>
        <taxon>Limnobaculum</taxon>
    </lineage>
</organism>
<reference evidence="12 13" key="1">
    <citation type="journal article" date="2019" name="Int. J. Syst. Evol. Microbiol.">
        <title>Limnobaculum parvum gen. nov., sp. nov., isolated from a freshwater lake.</title>
        <authorList>
            <person name="Baek C."/>
            <person name="Shin S.K."/>
            <person name="Yi H."/>
        </authorList>
    </citation>
    <scope>NUCLEOTIDE SEQUENCE [LARGE SCALE GENOMIC DNA]</scope>
    <source>
        <strain evidence="12 13">HYN0051</strain>
    </source>
</reference>
<dbReference type="PRINTS" id="PR01437">
    <property type="entry name" value="NUOXDRDTASE4"/>
</dbReference>
<evidence type="ECO:0000259" key="11">
    <source>
        <dbReference type="Pfam" id="PF00361"/>
    </source>
</evidence>
<dbReference type="GO" id="GO:0015990">
    <property type="term" value="P:electron transport coupled proton transport"/>
    <property type="evidence" value="ECO:0007669"/>
    <property type="project" value="TreeGrafter"/>
</dbReference>
<sequence>MLLPWLILLPFIGGFLCWPSERLGKQVPRYVALISMGLTLVLSLYLWMESGFTVTSPQNMWLAEPFRVDWIPSLGIQIHLALDGLSLLMVVLTAFLGLLAILCSWTEGQRSQGFFHLNLLWILGGVMGVFLAVDMFLFFFFWEIMLVPMYFLIALWGHKGSDGKTRISAATKFFIYAQASSLFMLIAIVGLVFVHFKATGVMTFNYEDLLNTPMSYEVQFMLMLGFFIAFAMKMPVVPLHGWLPDAHSQAPTAGSVDLAGLLLKTAAYGLLRFSLPFFPEASHAFAPIAMWLGVLGIFYGAWMAFVQTDIKRLIAYTSISHMGFVMIAIYSGSVLAYQGAVVQMIAHGLSAAGMFIISGQLYERLHTRDMREMGGLWKRIRYLPALSLFFAVATLGMPGTGNFVGEFMILFGSYPVVPVITVVATFGLVFASVYSLVMMQRAYYGAPKSDKPIAGMNVRELSMVLLLVVLLVLLGVYPQPVLDTSHSAVSTISQWYNAAASVSPDMSIGK</sequence>
<dbReference type="RefSeq" id="WP_108901857.1">
    <property type="nucleotide sequence ID" value="NZ_CP029185.2"/>
</dbReference>
<feature type="transmembrane region" description="Helical" evidence="10">
    <location>
        <begin position="416"/>
        <end position="437"/>
    </location>
</feature>
<dbReference type="NCBIfam" id="TIGR01972">
    <property type="entry name" value="NDH_I_M"/>
    <property type="match status" value="1"/>
</dbReference>
<dbReference type="KEGG" id="lpv:HYN51_15490"/>
<evidence type="ECO:0000256" key="8">
    <source>
        <dbReference type="ARBA" id="ARBA00032798"/>
    </source>
</evidence>
<proteinExistence type="inferred from homology"/>
<dbReference type="OrthoDB" id="9768329at2"/>
<feature type="transmembrane region" description="Helical" evidence="10">
    <location>
        <begin position="458"/>
        <end position="477"/>
    </location>
</feature>
<keyword evidence="5 10" id="KW-1133">Transmembrane helix</keyword>
<dbReference type="GO" id="GO:0008137">
    <property type="term" value="F:NADH dehydrogenase (ubiquinone) activity"/>
    <property type="evidence" value="ECO:0007669"/>
    <property type="project" value="InterPro"/>
</dbReference>
<evidence type="ECO:0000256" key="7">
    <source>
        <dbReference type="ARBA" id="ARBA00031584"/>
    </source>
</evidence>
<feature type="transmembrane region" description="Helical" evidence="10">
    <location>
        <begin position="344"/>
        <end position="362"/>
    </location>
</feature>
<protein>
    <recommendedName>
        <fullName evidence="3">NADH-quinone oxidoreductase subunit M</fullName>
    </recommendedName>
    <alternativeName>
        <fullName evidence="7">NADH dehydrogenase I subunit M</fullName>
    </alternativeName>
    <alternativeName>
        <fullName evidence="8">NDH-1 subunit M</fullName>
    </alternativeName>
</protein>
<feature type="transmembrane region" description="Helical" evidence="10">
    <location>
        <begin position="216"/>
        <end position="237"/>
    </location>
</feature>
<dbReference type="InterPro" id="IPR003918">
    <property type="entry name" value="NADH_UbQ_OxRdtase"/>
</dbReference>
<dbReference type="Proteomes" id="UP000244908">
    <property type="component" value="Chromosome"/>
</dbReference>
<evidence type="ECO:0000256" key="3">
    <source>
        <dbReference type="ARBA" id="ARBA00019906"/>
    </source>
</evidence>
<evidence type="ECO:0000256" key="1">
    <source>
        <dbReference type="ARBA" id="ARBA00004127"/>
    </source>
</evidence>
<keyword evidence="4 9" id="KW-0812">Transmembrane</keyword>
<dbReference type="PANTHER" id="PTHR43507">
    <property type="entry name" value="NADH-UBIQUINONE OXIDOREDUCTASE CHAIN 4"/>
    <property type="match status" value="1"/>
</dbReference>
<dbReference type="NCBIfam" id="NF004498">
    <property type="entry name" value="PRK05846.1-1"/>
    <property type="match status" value="1"/>
</dbReference>
<feature type="transmembrane region" description="Helical" evidence="10">
    <location>
        <begin position="173"/>
        <end position="196"/>
    </location>
</feature>
<name>A0A2Y9U2G3_9GAMM</name>
<dbReference type="GO" id="GO:0048039">
    <property type="term" value="F:ubiquinone binding"/>
    <property type="evidence" value="ECO:0007669"/>
    <property type="project" value="TreeGrafter"/>
</dbReference>
<keyword evidence="13" id="KW-1185">Reference proteome</keyword>
<dbReference type="Pfam" id="PF00361">
    <property type="entry name" value="Proton_antipo_M"/>
    <property type="match status" value="1"/>
</dbReference>
<dbReference type="GO" id="GO:0003954">
    <property type="term" value="F:NADH dehydrogenase activity"/>
    <property type="evidence" value="ECO:0007669"/>
    <property type="project" value="TreeGrafter"/>
</dbReference>
<evidence type="ECO:0000256" key="9">
    <source>
        <dbReference type="RuleBase" id="RU000320"/>
    </source>
</evidence>
<feature type="domain" description="NADH:quinone oxidoreductase/Mrp antiporter transmembrane" evidence="11">
    <location>
        <begin position="132"/>
        <end position="429"/>
    </location>
</feature>
<feature type="transmembrane region" description="Helical" evidence="10">
    <location>
        <begin position="76"/>
        <end position="102"/>
    </location>
</feature>
<feature type="transmembrane region" description="Helical" evidence="10">
    <location>
        <begin position="382"/>
        <end position="404"/>
    </location>
</feature>
<evidence type="ECO:0000256" key="5">
    <source>
        <dbReference type="ARBA" id="ARBA00022989"/>
    </source>
</evidence>
<evidence type="ECO:0000313" key="13">
    <source>
        <dbReference type="Proteomes" id="UP000244908"/>
    </source>
</evidence>
<evidence type="ECO:0000256" key="4">
    <source>
        <dbReference type="ARBA" id="ARBA00022692"/>
    </source>
</evidence>
<feature type="transmembrane region" description="Helical" evidence="10">
    <location>
        <begin position="284"/>
        <end position="306"/>
    </location>
</feature>
<dbReference type="PANTHER" id="PTHR43507:SF1">
    <property type="entry name" value="NADH-UBIQUINONE OXIDOREDUCTASE CHAIN 4"/>
    <property type="match status" value="1"/>
</dbReference>
<evidence type="ECO:0000256" key="6">
    <source>
        <dbReference type="ARBA" id="ARBA00023136"/>
    </source>
</evidence>
<comment type="similarity">
    <text evidence="2">Belongs to the complex I subunit 4 family.</text>
</comment>
<dbReference type="GO" id="GO:0016020">
    <property type="term" value="C:membrane"/>
    <property type="evidence" value="ECO:0007669"/>
    <property type="project" value="UniProtKB-SubCell"/>
</dbReference>
<feature type="transmembrane region" description="Helical" evidence="10">
    <location>
        <begin position="313"/>
        <end position="332"/>
    </location>
</feature>
<gene>
    <name evidence="12" type="ORF">HYN51_15490</name>
</gene>
<comment type="subcellular location">
    <subcellularLocation>
        <location evidence="1">Endomembrane system</location>
        <topology evidence="1">Multi-pass membrane protein</topology>
    </subcellularLocation>
    <subcellularLocation>
        <location evidence="9">Membrane</location>
        <topology evidence="9">Multi-pass membrane protein</topology>
    </subcellularLocation>
</comment>